<dbReference type="InterPro" id="IPR006780">
    <property type="entry name" value="YABBY"/>
</dbReference>
<evidence type="ECO:0000313" key="3">
    <source>
        <dbReference type="EMBL" id="KAJ0989016.1"/>
    </source>
</evidence>
<reference evidence="3" key="1">
    <citation type="submission" date="2021-03" db="EMBL/GenBank/DDBJ databases">
        <authorList>
            <person name="Li Z."/>
            <person name="Yang C."/>
        </authorList>
    </citation>
    <scope>NUCLEOTIDE SEQUENCE</scope>
    <source>
        <strain evidence="3">Dzin_1.0</strain>
        <tissue evidence="3">Leaf</tissue>
    </source>
</reference>
<proteinExistence type="predicted"/>
<evidence type="ECO:0000259" key="2">
    <source>
        <dbReference type="Pfam" id="PF24868"/>
    </source>
</evidence>
<evidence type="ECO:0000256" key="1">
    <source>
        <dbReference type="SAM" id="MobiDB-lite"/>
    </source>
</evidence>
<dbReference type="Proteomes" id="UP001085076">
    <property type="component" value="Miscellaneous, Linkage group lg01"/>
</dbReference>
<organism evidence="3 4">
    <name type="scientific">Dioscorea zingiberensis</name>
    <dbReference type="NCBI Taxonomy" id="325984"/>
    <lineage>
        <taxon>Eukaryota</taxon>
        <taxon>Viridiplantae</taxon>
        <taxon>Streptophyta</taxon>
        <taxon>Embryophyta</taxon>
        <taxon>Tracheophyta</taxon>
        <taxon>Spermatophyta</taxon>
        <taxon>Magnoliopsida</taxon>
        <taxon>Liliopsida</taxon>
        <taxon>Dioscoreales</taxon>
        <taxon>Dioscoreaceae</taxon>
        <taxon>Dioscorea</taxon>
    </lineage>
</organism>
<dbReference type="PANTHER" id="PTHR31675">
    <property type="entry name" value="PROTEIN YABBY 6-RELATED"/>
    <property type="match status" value="1"/>
</dbReference>
<dbReference type="AlphaFoldDB" id="A0A9D5DBN0"/>
<dbReference type="GO" id="GO:0048481">
    <property type="term" value="P:plant ovule development"/>
    <property type="evidence" value="ECO:0007669"/>
    <property type="project" value="TreeGrafter"/>
</dbReference>
<dbReference type="OrthoDB" id="667577at2759"/>
<dbReference type="EMBL" id="JAGGNH010000001">
    <property type="protein sequence ID" value="KAJ0989016.1"/>
    <property type="molecule type" value="Genomic_DNA"/>
</dbReference>
<evidence type="ECO:0000313" key="4">
    <source>
        <dbReference type="Proteomes" id="UP001085076"/>
    </source>
</evidence>
<feature type="region of interest" description="Disordered" evidence="1">
    <location>
        <begin position="91"/>
        <end position="115"/>
    </location>
</feature>
<dbReference type="GO" id="GO:0005634">
    <property type="term" value="C:nucleus"/>
    <property type="evidence" value="ECO:0007669"/>
    <property type="project" value="TreeGrafter"/>
</dbReference>
<comment type="caution">
    <text evidence="3">The sequence shown here is derived from an EMBL/GenBank/DDBJ whole genome shotgun (WGS) entry which is preliminary data.</text>
</comment>
<dbReference type="Pfam" id="PF24868">
    <property type="entry name" value="YABBY_N"/>
    <property type="match status" value="1"/>
</dbReference>
<keyword evidence="4" id="KW-1185">Reference proteome</keyword>
<sequence length="115" mass="12544">MSTCNPFLELQEELGYVQCSFCTTILLVSVPCSSLLKVVTVKCGHCTALLSVSLVRASFVPLQLLASLGDDELTTSTVTNLQWAQFPRFQQKGEGESCSRREGKDSKDAHGKDSK</sequence>
<name>A0A9D5DBN0_9LILI</name>
<feature type="domain" description="YABBY N-terminal" evidence="2">
    <location>
        <begin position="10"/>
        <end position="62"/>
    </location>
</feature>
<protein>
    <recommendedName>
        <fullName evidence="2">YABBY N-terminal domain-containing protein</fullName>
    </recommendedName>
</protein>
<dbReference type="InterPro" id="IPR056776">
    <property type="entry name" value="YABBY_N"/>
</dbReference>
<dbReference type="GO" id="GO:0045165">
    <property type="term" value="P:cell fate commitment"/>
    <property type="evidence" value="ECO:0007669"/>
    <property type="project" value="TreeGrafter"/>
</dbReference>
<dbReference type="GO" id="GO:0009944">
    <property type="term" value="P:polarity specification of adaxial/abaxial axis"/>
    <property type="evidence" value="ECO:0007669"/>
    <property type="project" value="TreeGrafter"/>
</dbReference>
<dbReference type="PANTHER" id="PTHR31675:SF8">
    <property type="entry name" value="AXIAL REGULATOR YABBY 4"/>
    <property type="match status" value="1"/>
</dbReference>
<reference evidence="3" key="2">
    <citation type="journal article" date="2022" name="Hortic Res">
        <title>The genome of Dioscorea zingiberensis sheds light on the biosynthesis, origin and evolution of the medicinally important diosgenin saponins.</title>
        <authorList>
            <person name="Li Y."/>
            <person name="Tan C."/>
            <person name="Li Z."/>
            <person name="Guo J."/>
            <person name="Li S."/>
            <person name="Chen X."/>
            <person name="Wang C."/>
            <person name="Dai X."/>
            <person name="Yang H."/>
            <person name="Song W."/>
            <person name="Hou L."/>
            <person name="Xu J."/>
            <person name="Tong Z."/>
            <person name="Xu A."/>
            <person name="Yuan X."/>
            <person name="Wang W."/>
            <person name="Yang Q."/>
            <person name="Chen L."/>
            <person name="Sun Z."/>
            <person name="Wang K."/>
            <person name="Pan B."/>
            <person name="Chen J."/>
            <person name="Bao Y."/>
            <person name="Liu F."/>
            <person name="Qi X."/>
            <person name="Gang D.R."/>
            <person name="Wen J."/>
            <person name="Li J."/>
        </authorList>
    </citation>
    <scope>NUCLEOTIDE SEQUENCE</scope>
    <source>
        <strain evidence="3">Dzin_1.0</strain>
    </source>
</reference>
<accession>A0A9D5DBN0</accession>
<gene>
    <name evidence="3" type="ORF">J5N97_007372</name>
</gene>